<dbReference type="Proteomes" id="UP001302126">
    <property type="component" value="Unassembled WGS sequence"/>
</dbReference>
<reference evidence="17" key="1">
    <citation type="journal article" date="2023" name="Mol. Phylogenet. Evol.">
        <title>Genome-scale phylogeny and comparative genomics of the fungal order Sordariales.</title>
        <authorList>
            <person name="Hensen N."/>
            <person name="Bonometti L."/>
            <person name="Westerberg I."/>
            <person name="Brannstrom I.O."/>
            <person name="Guillou S."/>
            <person name="Cros-Aarteil S."/>
            <person name="Calhoun S."/>
            <person name="Haridas S."/>
            <person name="Kuo A."/>
            <person name="Mondo S."/>
            <person name="Pangilinan J."/>
            <person name="Riley R."/>
            <person name="LaButti K."/>
            <person name="Andreopoulos B."/>
            <person name="Lipzen A."/>
            <person name="Chen C."/>
            <person name="Yan M."/>
            <person name="Daum C."/>
            <person name="Ng V."/>
            <person name="Clum A."/>
            <person name="Steindorff A."/>
            <person name="Ohm R.A."/>
            <person name="Martin F."/>
            <person name="Silar P."/>
            <person name="Natvig D.O."/>
            <person name="Lalanne C."/>
            <person name="Gautier V."/>
            <person name="Ament-Velasquez S.L."/>
            <person name="Kruys A."/>
            <person name="Hutchinson M.I."/>
            <person name="Powell A.J."/>
            <person name="Barry K."/>
            <person name="Miller A.N."/>
            <person name="Grigoriev I.V."/>
            <person name="Debuchy R."/>
            <person name="Gladieux P."/>
            <person name="Hiltunen Thoren M."/>
            <person name="Johannesson H."/>
        </authorList>
    </citation>
    <scope>NUCLEOTIDE SEQUENCE</scope>
    <source>
        <strain evidence="17">PSN309</strain>
    </source>
</reference>
<sequence>MSGGSNSTSNSQQWDTLVASHEPLLGRDRQQQQEQQQEQRYNDLDTGGSAHPGDDPAVNSSASSADYIGNDYPDIVSTYTVFRSQARELMSSKAKHYFILGLVTLDVAAILADIFIALVACDLGLEDEAWVKTTREILPPFALVLSSVFMVELLVTIWAFGTRFFHAWFRCFDGTIILVSFVVDVFIHGIAEEIASIVIGLRLWRLVKIVEEVSAGAAERMEDLESQVKTLKQRNEELEVQ</sequence>
<evidence type="ECO:0000256" key="14">
    <source>
        <dbReference type="SAM" id="MobiDB-lite"/>
    </source>
</evidence>
<evidence type="ECO:0000256" key="8">
    <source>
        <dbReference type="ARBA" id="ARBA00023054"/>
    </source>
</evidence>
<evidence type="ECO:0000256" key="15">
    <source>
        <dbReference type="SAM" id="Phobius"/>
    </source>
</evidence>
<proteinExistence type="predicted"/>
<feature type="compositionally biased region" description="Low complexity" evidence="14">
    <location>
        <begin position="1"/>
        <end position="13"/>
    </location>
</feature>
<dbReference type="GO" id="GO:0034702">
    <property type="term" value="C:monoatomic ion channel complex"/>
    <property type="evidence" value="ECO:0007669"/>
    <property type="project" value="UniProtKB-KW"/>
</dbReference>
<name>A0AAN6X0P6_9PEZI</name>
<organism evidence="17 18">
    <name type="scientific">Podospora australis</name>
    <dbReference type="NCBI Taxonomy" id="1536484"/>
    <lineage>
        <taxon>Eukaryota</taxon>
        <taxon>Fungi</taxon>
        <taxon>Dikarya</taxon>
        <taxon>Ascomycota</taxon>
        <taxon>Pezizomycotina</taxon>
        <taxon>Sordariomycetes</taxon>
        <taxon>Sordariomycetidae</taxon>
        <taxon>Sordariales</taxon>
        <taxon>Podosporaceae</taxon>
        <taxon>Podospora</taxon>
    </lineage>
</organism>
<dbReference type="InterPro" id="IPR027359">
    <property type="entry name" value="Volt_channel_dom_sf"/>
</dbReference>
<dbReference type="GO" id="GO:0005886">
    <property type="term" value="C:plasma membrane"/>
    <property type="evidence" value="ECO:0007669"/>
    <property type="project" value="UniProtKB-SubCell"/>
</dbReference>
<evidence type="ECO:0000256" key="6">
    <source>
        <dbReference type="ARBA" id="ARBA00022882"/>
    </source>
</evidence>
<dbReference type="GO" id="GO:0030171">
    <property type="term" value="F:voltage-gated proton channel activity"/>
    <property type="evidence" value="ECO:0007669"/>
    <property type="project" value="InterPro"/>
</dbReference>
<protein>
    <recommendedName>
        <fullName evidence="2">Voltage-gated hydrogen channel 1</fullName>
    </recommendedName>
    <alternativeName>
        <fullName evidence="12">Hydrogen voltage-gated channel 1</fullName>
    </alternativeName>
</protein>
<dbReference type="InterPro" id="IPR031846">
    <property type="entry name" value="Hvcn1"/>
</dbReference>
<dbReference type="Gene3D" id="1.20.120.350">
    <property type="entry name" value="Voltage-gated potassium channels. Chain C"/>
    <property type="match status" value="1"/>
</dbReference>
<dbReference type="EMBL" id="MU864361">
    <property type="protein sequence ID" value="KAK4191143.1"/>
    <property type="molecule type" value="Genomic_DNA"/>
</dbReference>
<keyword evidence="4" id="KW-1003">Cell membrane</keyword>
<keyword evidence="5 15" id="KW-0812">Transmembrane</keyword>
<feature type="non-terminal residue" evidence="17">
    <location>
        <position position="241"/>
    </location>
</feature>
<dbReference type="Pfam" id="PF00520">
    <property type="entry name" value="Ion_trans"/>
    <property type="match status" value="1"/>
</dbReference>
<keyword evidence="9" id="KW-0406">Ion transport</keyword>
<feature type="region of interest" description="Disordered" evidence="14">
    <location>
        <begin position="1"/>
        <end position="63"/>
    </location>
</feature>
<evidence type="ECO:0000256" key="13">
    <source>
        <dbReference type="SAM" id="Coils"/>
    </source>
</evidence>
<dbReference type="InterPro" id="IPR005821">
    <property type="entry name" value="Ion_trans_dom"/>
</dbReference>
<reference evidence="17" key="2">
    <citation type="submission" date="2023-05" db="EMBL/GenBank/DDBJ databases">
        <authorList>
            <consortium name="Lawrence Berkeley National Laboratory"/>
            <person name="Steindorff A."/>
            <person name="Hensen N."/>
            <person name="Bonometti L."/>
            <person name="Westerberg I."/>
            <person name="Brannstrom I.O."/>
            <person name="Guillou S."/>
            <person name="Cros-Aarteil S."/>
            <person name="Calhoun S."/>
            <person name="Haridas S."/>
            <person name="Kuo A."/>
            <person name="Mondo S."/>
            <person name="Pangilinan J."/>
            <person name="Riley R."/>
            <person name="Labutti K."/>
            <person name="Andreopoulos B."/>
            <person name="Lipzen A."/>
            <person name="Chen C."/>
            <person name="Yanf M."/>
            <person name="Daum C."/>
            <person name="Ng V."/>
            <person name="Clum A."/>
            <person name="Ohm R."/>
            <person name="Martin F."/>
            <person name="Silar P."/>
            <person name="Natvig D."/>
            <person name="Lalanne C."/>
            <person name="Gautier V."/>
            <person name="Ament-Velasquez S.L."/>
            <person name="Kruys A."/>
            <person name="Hutchinson M.I."/>
            <person name="Powell A.J."/>
            <person name="Barry K."/>
            <person name="Miller A.N."/>
            <person name="Grigoriev I.V."/>
            <person name="Debuchy R."/>
            <person name="Gladieux P."/>
            <person name="Thoren M.H."/>
            <person name="Johannesson H."/>
        </authorList>
    </citation>
    <scope>NUCLEOTIDE SEQUENCE</scope>
    <source>
        <strain evidence="17">PSN309</strain>
    </source>
</reference>
<evidence type="ECO:0000256" key="7">
    <source>
        <dbReference type="ARBA" id="ARBA00022989"/>
    </source>
</evidence>
<evidence type="ECO:0000256" key="3">
    <source>
        <dbReference type="ARBA" id="ARBA00022448"/>
    </source>
</evidence>
<keyword evidence="8 13" id="KW-0175">Coiled coil</keyword>
<feature type="transmembrane region" description="Helical" evidence="15">
    <location>
        <begin position="97"/>
        <end position="120"/>
    </location>
</feature>
<feature type="coiled-coil region" evidence="13">
    <location>
        <begin position="214"/>
        <end position="241"/>
    </location>
</feature>
<keyword evidence="6" id="KW-0851">Voltage-gated channel</keyword>
<evidence type="ECO:0000256" key="9">
    <source>
        <dbReference type="ARBA" id="ARBA00023065"/>
    </source>
</evidence>
<evidence type="ECO:0000313" key="18">
    <source>
        <dbReference type="Proteomes" id="UP001302126"/>
    </source>
</evidence>
<gene>
    <name evidence="17" type="ORF">QBC35DRAFT_402461</name>
</gene>
<keyword evidence="7 15" id="KW-1133">Transmembrane helix</keyword>
<evidence type="ECO:0000259" key="16">
    <source>
        <dbReference type="Pfam" id="PF00520"/>
    </source>
</evidence>
<evidence type="ECO:0000313" key="17">
    <source>
        <dbReference type="EMBL" id="KAK4191143.1"/>
    </source>
</evidence>
<dbReference type="AlphaFoldDB" id="A0AAN6X0P6"/>
<evidence type="ECO:0000256" key="1">
    <source>
        <dbReference type="ARBA" id="ARBA00004651"/>
    </source>
</evidence>
<comment type="subcellular location">
    <subcellularLocation>
        <location evidence="1">Cell membrane</location>
        <topology evidence="1">Multi-pass membrane protein</topology>
    </subcellularLocation>
</comment>
<accession>A0AAN6X0P6</accession>
<feature type="transmembrane region" description="Helical" evidence="15">
    <location>
        <begin position="172"/>
        <end position="191"/>
    </location>
</feature>
<evidence type="ECO:0000256" key="10">
    <source>
        <dbReference type="ARBA" id="ARBA00023136"/>
    </source>
</evidence>
<keyword evidence="18" id="KW-1185">Reference proteome</keyword>
<keyword evidence="10 15" id="KW-0472">Membrane</keyword>
<evidence type="ECO:0000256" key="2">
    <source>
        <dbReference type="ARBA" id="ARBA00015897"/>
    </source>
</evidence>
<comment type="caution">
    <text evidence="17">The sequence shown here is derived from an EMBL/GenBank/DDBJ whole genome shotgun (WGS) entry which is preliminary data.</text>
</comment>
<evidence type="ECO:0000256" key="12">
    <source>
        <dbReference type="ARBA" id="ARBA00031989"/>
    </source>
</evidence>
<evidence type="ECO:0000256" key="5">
    <source>
        <dbReference type="ARBA" id="ARBA00022692"/>
    </source>
</evidence>
<evidence type="ECO:0000256" key="4">
    <source>
        <dbReference type="ARBA" id="ARBA00022475"/>
    </source>
</evidence>
<keyword evidence="3" id="KW-0813">Transport</keyword>
<feature type="transmembrane region" description="Helical" evidence="15">
    <location>
        <begin position="140"/>
        <end position="160"/>
    </location>
</feature>
<feature type="domain" description="Ion transport" evidence="16">
    <location>
        <begin position="118"/>
        <end position="211"/>
    </location>
</feature>
<dbReference type="PANTHER" id="PTHR46480:SF1">
    <property type="entry name" value="VOLTAGE-GATED HYDROGEN CHANNEL 1"/>
    <property type="match status" value="1"/>
</dbReference>
<keyword evidence="11" id="KW-0407">Ion channel</keyword>
<evidence type="ECO:0000256" key="11">
    <source>
        <dbReference type="ARBA" id="ARBA00023303"/>
    </source>
</evidence>
<dbReference type="PANTHER" id="PTHR46480">
    <property type="entry name" value="F20B24.22"/>
    <property type="match status" value="1"/>
</dbReference>